<organism evidence="2 3">
    <name type="scientific">Niastella koreensis</name>
    <dbReference type="NCBI Taxonomy" id="354356"/>
    <lineage>
        <taxon>Bacteria</taxon>
        <taxon>Pseudomonadati</taxon>
        <taxon>Bacteroidota</taxon>
        <taxon>Chitinophagia</taxon>
        <taxon>Chitinophagales</taxon>
        <taxon>Chitinophagaceae</taxon>
        <taxon>Niastella</taxon>
    </lineage>
</organism>
<keyword evidence="1" id="KW-0812">Transmembrane</keyword>
<keyword evidence="3" id="KW-1185">Reference proteome</keyword>
<evidence type="ECO:0000256" key="1">
    <source>
        <dbReference type="SAM" id="Phobius"/>
    </source>
</evidence>
<gene>
    <name evidence="2" type="ORF">A4D02_32510</name>
</gene>
<dbReference type="RefSeq" id="WP_014221065.1">
    <property type="nucleotide sequence ID" value="NZ_LWBO01000018.1"/>
</dbReference>
<feature type="transmembrane region" description="Helical" evidence="1">
    <location>
        <begin position="38"/>
        <end position="60"/>
    </location>
</feature>
<feature type="transmembrane region" description="Helical" evidence="1">
    <location>
        <begin position="66"/>
        <end position="86"/>
    </location>
</feature>
<evidence type="ECO:0000313" key="2">
    <source>
        <dbReference type="EMBL" id="OQP45922.1"/>
    </source>
</evidence>
<protein>
    <submittedName>
        <fullName evidence="2">Uncharacterized protein</fullName>
    </submittedName>
</protein>
<accession>A0ABX3NUN4</accession>
<dbReference type="Proteomes" id="UP000192277">
    <property type="component" value="Unassembled WGS sequence"/>
</dbReference>
<name>A0ABX3NUN4_9BACT</name>
<dbReference type="EMBL" id="LWBO01000018">
    <property type="protein sequence ID" value="OQP45922.1"/>
    <property type="molecule type" value="Genomic_DNA"/>
</dbReference>
<keyword evidence="1" id="KW-1133">Transmembrane helix</keyword>
<reference evidence="2 3" key="1">
    <citation type="submission" date="2016-04" db="EMBL/GenBank/DDBJ databases">
        <authorList>
            <person name="Chen L."/>
            <person name="Zhuang W."/>
            <person name="Wang G."/>
        </authorList>
    </citation>
    <scope>NUCLEOTIDE SEQUENCE [LARGE SCALE GENOMIC DNA]</scope>
    <source>
        <strain evidence="3">GR20</strain>
    </source>
</reference>
<sequence length="142" mass="16364">MKRNKVFLYSLAIQVALSQLLLFIFVPDADLFSCIKAILVTCALWALGLFFGVTFSIIVRKPNIETWLYICGQLLVYTLLSAYISINQDDFKKHGGILKPEWHLIPDSRREKKEEIDTFLDSIPDLPDALKQQIRDSIFKDK</sequence>
<comment type="caution">
    <text evidence="2">The sequence shown here is derived from an EMBL/GenBank/DDBJ whole genome shotgun (WGS) entry which is preliminary data.</text>
</comment>
<evidence type="ECO:0000313" key="3">
    <source>
        <dbReference type="Proteomes" id="UP000192277"/>
    </source>
</evidence>
<keyword evidence="1" id="KW-0472">Membrane</keyword>
<proteinExistence type="predicted"/>
<feature type="transmembrane region" description="Helical" evidence="1">
    <location>
        <begin position="6"/>
        <end position="26"/>
    </location>
</feature>